<dbReference type="CDD" id="cd19092">
    <property type="entry name" value="AKR_BsYcsN_EcYdhF-like"/>
    <property type="match status" value="1"/>
</dbReference>
<organism evidence="5 6">
    <name type="scientific">Bacillus cereus</name>
    <dbReference type="NCBI Taxonomy" id="1396"/>
    <lineage>
        <taxon>Bacteria</taxon>
        <taxon>Bacillati</taxon>
        <taxon>Bacillota</taxon>
        <taxon>Bacilli</taxon>
        <taxon>Bacillales</taxon>
        <taxon>Bacillaceae</taxon>
        <taxon>Bacillus</taxon>
        <taxon>Bacillus cereus group</taxon>
    </lineage>
</organism>
<evidence type="ECO:0000256" key="2">
    <source>
        <dbReference type="ARBA" id="ARBA00023002"/>
    </source>
</evidence>
<proteinExistence type="inferred from homology"/>
<dbReference type="PANTHER" id="PTHR43364:SF1">
    <property type="entry name" value="OXIDOREDUCTASE YDHF"/>
    <property type="match status" value="1"/>
</dbReference>
<dbReference type="Pfam" id="PF00248">
    <property type="entry name" value="Aldo_ket_red"/>
    <property type="match status" value="1"/>
</dbReference>
<sequence length="300" mass="34274">MERIQMASNLEFSRIIQGFWRLAEWNMSKQELLSFIENCMDMGITTFDHADIYGGYTCESLFGEALQLQPSLRENMQIVTKCGIAPPSPKFPDRYVAHYNTSAKHIVKSAEQSLQNLHTDYIDLLLIHRPDPFMDPSEVAEAFTRLKQDGKVRHFGVSNFLPSQFNMLSSYLDFPLITNQIEVSAMHLEHFEKGTIDLCQEKRIAPMIWSPLAGGEIFTGQNERAIRLRETLQKVANELHVDSIDMIMYAWLLAHPANMLPIVGSGKLERVKTAIEATKLTLDRQQWFTIFESSNGHPVP</sequence>
<protein>
    <submittedName>
        <fullName evidence="5">Oxidoreductase</fullName>
    </submittedName>
</protein>
<dbReference type="PRINTS" id="PR00069">
    <property type="entry name" value="ALDKETRDTASE"/>
</dbReference>
<evidence type="ECO:0000313" key="5">
    <source>
        <dbReference type="EMBL" id="PFK35170.1"/>
    </source>
</evidence>
<dbReference type="AlphaFoldDB" id="A0A2B0M104"/>
<dbReference type="RefSeq" id="WP_098491819.1">
    <property type="nucleotide sequence ID" value="NZ_NUWN01000067.1"/>
</dbReference>
<dbReference type="FunFam" id="3.20.20.100:FF:000008">
    <property type="entry name" value="Aldo/keto reductase family oxidoreductase"/>
    <property type="match status" value="1"/>
</dbReference>
<feature type="domain" description="NADP-dependent oxidoreductase" evidence="4">
    <location>
        <begin position="14"/>
        <end position="290"/>
    </location>
</feature>
<dbReference type="InterPro" id="IPR023210">
    <property type="entry name" value="NADP_OxRdtase_dom"/>
</dbReference>
<gene>
    <name evidence="5" type="ORF">COI93_17175</name>
</gene>
<dbReference type="SUPFAM" id="SSF51430">
    <property type="entry name" value="NAD(P)-linked oxidoreductase"/>
    <property type="match status" value="1"/>
</dbReference>
<name>A0A2B0M104_BACCE</name>
<dbReference type="InterPro" id="IPR036812">
    <property type="entry name" value="NAD(P)_OxRdtase_dom_sf"/>
</dbReference>
<evidence type="ECO:0000259" key="4">
    <source>
        <dbReference type="Pfam" id="PF00248"/>
    </source>
</evidence>
<keyword evidence="1" id="KW-0521">NADP</keyword>
<dbReference type="InterPro" id="IPR020471">
    <property type="entry name" value="AKR"/>
</dbReference>
<comment type="caution">
    <text evidence="5">The sequence shown here is derived from an EMBL/GenBank/DDBJ whole genome shotgun (WGS) entry which is preliminary data.</text>
</comment>
<dbReference type="EMBL" id="NUWN01000067">
    <property type="protein sequence ID" value="PFK35170.1"/>
    <property type="molecule type" value="Genomic_DNA"/>
</dbReference>
<dbReference type="GO" id="GO:0005829">
    <property type="term" value="C:cytosol"/>
    <property type="evidence" value="ECO:0007669"/>
    <property type="project" value="TreeGrafter"/>
</dbReference>
<keyword evidence="2" id="KW-0560">Oxidoreductase</keyword>
<dbReference type="Proteomes" id="UP000242656">
    <property type="component" value="Unassembled WGS sequence"/>
</dbReference>
<reference evidence="5 6" key="1">
    <citation type="submission" date="2017-09" db="EMBL/GenBank/DDBJ databases">
        <title>Large-scale bioinformatics analysis of Bacillus genomes uncovers conserved roles of natural products in bacterial physiology.</title>
        <authorList>
            <consortium name="Agbiome Team Llc"/>
            <person name="Bleich R.M."/>
            <person name="Grubbs K.J."/>
            <person name="Santa Maria K.C."/>
            <person name="Allen S.E."/>
            <person name="Farag S."/>
            <person name="Shank E.A."/>
            <person name="Bowers A."/>
        </authorList>
    </citation>
    <scope>NUCLEOTIDE SEQUENCE [LARGE SCALE GENOMIC DNA]</scope>
    <source>
        <strain evidence="5 6">AFS083043</strain>
    </source>
</reference>
<evidence type="ECO:0000313" key="6">
    <source>
        <dbReference type="Proteomes" id="UP000242656"/>
    </source>
</evidence>
<evidence type="ECO:0000256" key="1">
    <source>
        <dbReference type="ARBA" id="ARBA00022857"/>
    </source>
</evidence>
<dbReference type="GO" id="GO:0016491">
    <property type="term" value="F:oxidoreductase activity"/>
    <property type="evidence" value="ECO:0007669"/>
    <property type="project" value="UniProtKB-KW"/>
</dbReference>
<evidence type="ECO:0000256" key="3">
    <source>
        <dbReference type="ARBA" id="ARBA00038157"/>
    </source>
</evidence>
<dbReference type="InterPro" id="IPR050523">
    <property type="entry name" value="AKR_Detox_Biosynth"/>
</dbReference>
<accession>A0A2B0M104</accession>
<comment type="similarity">
    <text evidence="3">Belongs to the aldo/keto reductase family. Aldo/keto reductase 2 subfamily.</text>
</comment>
<dbReference type="PANTHER" id="PTHR43364">
    <property type="entry name" value="NADH-SPECIFIC METHYLGLYOXAL REDUCTASE-RELATED"/>
    <property type="match status" value="1"/>
</dbReference>
<dbReference type="Gene3D" id="3.20.20.100">
    <property type="entry name" value="NADP-dependent oxidoreductase domain"/>
    <property type="match status" value="1"/>
</dbReference>